<sequence length="370" mass="42674">MMKPFLFLLMLFPGWCFAQININGKVSDGVTQKPVADASVFLSNATVGDKSNAEGLFKLQQVRPGKYELVVTVVGYETYRQNVAVENKNIELQNIMLVPKTTQLKEVTIMPNKDWEMYYAMFKREFLGESEVAKQCKILNPDVVDLEYDKKARQLTASSADFIEVENKVLGYKVKYLLNKFIKDNKTGWTYFEGSTLYEPMTGSDRQQRKWLKKRREVFDGSNMHFLRAVLSNTVKESGFEVMRLIRKPNPAYQPGSLKDKYIQTLVNQPLKTEEFTSITDKRGTFALNFNDCLYVMYTKRNDLQPDRSLQKPLTAPNYETSIASFTDEYPLFDYNGVIENPASLIFEGHWGKNRVAEMLPVDYMPEQSK</sequence>
<keyword evidence="2" id="KW-0645">Protease</keyword>
<dbReference type="OrthoDB" id="1223654at2"/>
<dbReference type="EMBL" id="QWDC01000002">
    <property type="protein sequence ID" value="RFZ91761.1"/>
    <property type="molecule type" value="Genomic_DNA"/>
</dbReference>
<accession>A0A372NS75</accession>
<evidence type="ECO:0000256" key="1">
    <source>
        <dbReference type="SAM" id="SignalP"/>
    </source>
</evidence>
<keyword evidence="2" id="KW-0121">Carboxypeptidase</keyword>
<name>A0A372NS75_9SPHI</name>
<comment type="caution">
    <text evidence="2">The sequence shown here is derived from an EMBL/GenBank/DDBJ whole genome shotgun (WGS) entry which is preliminary data.</text>
</comment>
<dbReference type="AlphaFoldDB" id="A0A372NS75"/>
<dbReference type="RefSeq" id="WP_117391473.1">
    <property type="nucleotide sequence ID" value="NZ_QWDC01000002.1"/>
</dbReference>
<keyword evidence="2" id="KW-0378">Hydrolase</keyword>
<evidence type="ECO:0000313" key="3">
    <source>
        <dbReference type="Proteomes" id="UP000264217"/>
    </source>
</evidence>
<dbReference type="SUPFAM" id="SSF49464">
    <property type="entry name" value="Carboxypeptidase regulatory domain-like"/>
    <property type="match status" value="1"/>
</dbReference>
<dbReference type="Pfam" id="PF13715">
    <property type="entry name" value="CarbopepD_reg_2"/>
    <property type="match status" value="1"/>
</dbReference>
<dbReference type="GO" id="GO:0004180">
    <property type="term" value="F:carboxypeptidase activity"/>
    <property type="evidence" value="ECO:0007669"/>
    <property type="project" value="UniProtKB-KW"/>
</dbReference>
<feature type="signal peptide" evidence="1">
    <location>
        <begin position="1"/>
        <end position="18"/>
    </location>
</feature>
<organism evidence="2 3">
    <name type="scientific">Mucilaginibacter conchicola</name>
    <dbReference type="NCBI Taxonomy" id="2303333"/>
    <lineage>
        <taxon>Bacteria</taxon>
        <taxon>Pseudomonadati</taxon>
        <taxon>Bacteroidota</taxon>
        <taxon>Sphingobacteriia</taxon>
        <taxon>Sphingobacteriales</taxon>
        <taxon>Sphingobacteriaceae</taxon>
        <taxon>Mucilaginibacter</taxon>
    </lineage>
</organism>
<dbReference type="Proteomes" id="UP000264217">
    <property type="component" value="Unassembled WGS sequence"/>
</dbReference>
<evidence type="ECO:0000313" key="2">
    <source>
        <dbReference type="EMBL" id="RFZ91761.1"/>
    </source>
</evidence>
<keyword evidence="3" id="KW-1185">Reference proteome</keyword>
<proteinExistence type="predicted"/>
<reference evidence="2 3" key="1">
    <citation type="submission" date="2018-08" db="EMBL/GenBank/DDBJ databases">
        <title>Mucilaginibacter sp. MYSH2.</title>
        <authorList>
            <person name="Seo T."/>
        </authorList>
    </citation>
    <scope>NUCLEOTIDE SEQUENCE [LARGE SCALE GENOMIC DNA]</scope>
    <source>
        <strain evidence="2 3">MYSH2</strain>
    </source>
</reference>
<feature type="chain" id="PRO_5016737676" evidence="1">
    <location>
        <begin position="19"/>
        <end position="370"/>
    </location>
</feature>
<protein>
    <submittedName>
        <fullName evidence="2">Carboxypeptidase-like regulatory domain-containing protein</fullName>
    </submittedName>
</protein>
<dbReference type="Gene3D" id="2.60.40.1120">
    <property type="entry name" value="Carboxypeptidase-like, regulatory domain"/>
    <property type="match status" value="1"/>
</dbReference>
<gene>
    <name evidence="2" type="ORF">D0C36_09900</name>
</gene>
<keyword evidence="1" id="KW-0732">Signal</keyword>
<dbReference type="InterPro" id="IPR008969">
    <property type="entry name" value="CarboxyPept-like_regulatory"/>
</dbReference>